<dbReference type="InterPro" id="IPR009081">
    <property type="entry name" value="PP-bd_ACP"/>
</dbReference>
<reference evidence="2 3" key="1">
    <citation type="submission" date="2024-09" db="EMBL/GenBank/DDBJ databases">
        <authorList>
            <person name="Sun Q."/>
            <person name="Mori K."/>
        </authorList>
    </citation>
    <scope>NUCLEOTIDE SEQUENCE [LARGE SCALE GENOMIC DNA]</scope>
    <source>
        <strain evidence="2 3">TBRC 7907</strain>
    </source>
</reference>
<evidence type="ECO:0000259" key="1">
    <source>
        <dbReference type="PROSITE" id="PS50075"/>
    </source>
</evidence>
<dbReference type="RefSeq" id="WP_377852854.1">
    <property type="nucleotide sequence ID" value="NZ_JBHLZU010000014.1"/>
</dbReference>
<proteinExistence type="predicted"/>
<evidence type="ECO:0000313" key="2">
    <source>
        <dbReference type="EMBL" id="MFB9905550.1"/>
    </source>
</evidence>
<dbReference type="PROSITE" id="PS50075">
    <property type="entry name" value="CARRIER"/>
    <property type="match status" value="1"/>
</dbReference>
<sequence length="97" mass="10282">MNSSGATTRECREPSGDPCLDAILEALSRHLGVDAADIPIDLPVVDVPGIDSMTLINALLAIERHLGISVDLHLLTQVRTIADLAAVVRLHHGTELA</sequence>
<protein>
    <submittedName>
        <fullName evidence="2">Acyl carrier protein</fullName>
    </submittedName>
</protein>
<dbReference type="Gene3D" id="1.10.1200.10">
    <property type="entry name" value="ACP-like"/>
    <property type="match status" value="1"/>
</dbReference>
<keyword evidence="3" id="KW-1185">Reference proteome</keyword>
<comment type="caution">
    <text evidence="2">The sequence shown here is derived from an EMBL/GenBank/DDBJ whole genome shotgun (WGS) entry which is preliminary data.</text>
</comment>
<feature type="domain" description="Carrier" evidence="1">
    <location>
        <begin position="17"/>
        <end position="92"/>
    </location>
</feature>
<dbReference type="EMBL" id="JBHLZU010000014">
    <property type="protein sequence ID" value="MFB9905550.1"/>
    <property type="molecule type" value="Genomic_DNA"/>
</dbReference>
<gene>
    <name evidence="2" type="ORF">ACFFQA_16580</name>
</gene>
<dbReference type="Pfam" id="PF00550">
    <property type="entry name" value="PP-binding"/>
    <property type="match status" value="1"/>
</dbReference>
<evidence type="ECO:0000313" key="3">
    <source>
        <dbReference type="Proteomes" id="UP001589693"/>
    </source>
</evidence>
<dbReference type="Proteomes" id="UP001589693">
    <property type="component" value="Unassembled WGS sequence"/>
</dbReference>
<organism evidence="2 3">
    <name type="scientific">Allokutzneria oryzae</name>
    <dbReference type="NCBI Taxonomy" id="1378989"/>
    <lineage>
        <taxon>Bacteria</taxon>
        <taxon>Bacillati</taxon>
        <taxon>Actinomycetota</taxon>
        <taxon>Actinomycetes</taxon>
        <taxon>Pseudonocardiales</taxon>
        <taxon>Pseudonocardiaceae</taxon>
        <taxon>Allokutzneria</taxon>
    </lineage>
</organism>
<dbReference type="SUPFAM" id="SSF47336">
    <property type="entry name" value="ACP-like"/>
    <property type="match status" value="1"/>
</dbReference>
<accession>A0ABV5ZYT9</accession>
<dbReference type="InterPro" id="IPR036736">
    <property type="entry name" value="ACP-like_sf"/>
</dbReference>
<name>A0ABV5ZYT9_9PSEU</name>